<dbReference type="SUPFAM" id="SSF53850">
    <property type="entry name" value="Periplasmic binding protein-like II"/>
    <property type="match status" value="1"/>
</dbReference>
<evidence type="ECO:0000313" key="4">
    <source>
        <dbReference type="Proteomes" id="UP000198430"/>
    </source>
</evidence>
<evidence type="ECO:0000256" key="1">
    <source>
        <dbReference type="ARBA" id="ARBA00022729"/>
    </source>
</evidence>
<sequence length="267" mass="29274">MKHHFSSKLLYIVTIVGTLLLILSGCGKSNNSSLQQIKKKGTITVGMISSNPPYEFQTTKNGKTVMSGSDIRLVKKVAKGLGVKYKIKTMDLDGLLPAMQAHKVDMLITSMSPTPERKKGAKFSDVYYKSTNTLVVRKSDANKYKNANNFKNASIAVINNSTQQPMIHKAFPNAPLKKLGKVTDLALAVNNNKADAFSIDIPTATILLKQNPNLTMTSWRHHDASVGAAIALPKNTDNSLVKAVNKVIAQNKTDYAKWVLEYAKQVK</sequence>
<gene>
    <name evidence="3" type="ORF">IWT140_00954</name>
</gene>
<feature type="domain" description="Solute-binding protein family 3/N-terminal" evidence="2">
    <location>
        <begin position="42"/>
        <end position="262"/>
    </location>
</feature>
<dbReference type="PANTHER" id="PTHR35936">
    <property type="entry name" value="MEMBRANE-BOUND LYTIC MUREIN TRANSGLYCOSYLASE F"/>
    <property type="match status" value="1"/>
</dbReference>
<comment type="caution">
    <text evidence="3">The sequence shown here is derived from an EMBL/GenBank/DDBJ whole genome shotgun (WGS) entry which is preliminary data.</text>
</comment>
<protein>
    <submittedName>
        <fullName evidence="3">Amino acid ABC transporter substrate-binding and permease protein</fullName>
    </submittedName>
</protein>
<evidence type="ECO:0000259" key="2">
    <source>
        <dbReference type="SMART" id="SM00062"/>
    </source>
</evidence>
<keyword evidence="1" id="KW-0732">Signal</keyword>
<evidence type="ECO:0000313" key="3">
    <source>
        <dbReference type="EMBL" id="GAX03352.1"/>
    </source>
</evidence>
<dbReference type="Gene3D" id="3.40.190.10">
    <property type="entry name" value="Periplasmic binding protein-like II"/>
    <property type="match status" value="2"/>
</dbReference>
<accession>A0A1Z5IP49</accession>
<dbReference type="Pfam" id="PF00497">
    <property type="entry name" value="SBP_bac_3"/>
    <property type="match status" value="1"/>
</dbReference>
<dbReference type="SMART" id="SM00062">
    <property type="entry name" value="PBPb"/>
    <property type="match status" value="1"/>
</dbReference>
<dbReference type="AlphaFoldDB" id="A0A1Z5IP49"/>
<dbReference type="RefSeq" id="WP_089088330.1">
    <property type="nucleotide sequence ID" value="NZ_BCMH01000005.1"/>
</dbReference>
<keyword evidence="4" id="KW-1185">Reference proteome</keyword>
<dbReference type="InterPro" id="IPR001638">
    <property type="entry name" value="Solute-binding_3/MltF_N"/>
</dbReference>
<dbReference type="PROSITE" id="PS51257">
    <property type="entry name" value="PROKAR_LIPOPROTEIN"/>
    <property type="match status" value="1"/>
</dbReference>
<reference evidence="3 4" key="1">
    <citation type="submission" date="2015-11" db="EMBL/GenBank/DDBJ databases">
        <title>Draft genome sequences of new species of the genus Lactobacillus isolated from orchardgrass silage.</title>
        <authorList>
            <person name="Tohno M."/>
            <person name="Tanizawa Y."/>
            <person name="Arita M."/>
        </authorList>
    </citation>
    <scope>NUCLEOTIDE SEQUENCE [LARGE SCALE GENOMIC DNA]</scope>
    <source>
        <strain evidence="3 4">IWT140</strain>
    </source>
</reference>
<organism evidence="3 4">
    <name type="scientific">Secundilactobacillus pentosiphilus</name>
    <dbReference type="NCBI Taxonomy" id="1714682"/>
    <lineage>
        <taxon>Bacteria</taxon>
        <taxon>Bacillati</taxon>
        <taxon>Bacillota</taxon>
        <taxon>Bacilli</taxon>
        <taxon>Lactobacillales</taxon>
        <taxon>Lactobacillaceae</taxon>
        <taxon>Secundilactobacillus</taxon>
    </lineage>
</organism>
<dbReference type="PANTHER" id="PTHR35936:SF17">
    <property type="entry name" value="ARGININE-BINDING EXTRACELLULAR PROTEIN ARTP"/>
    <property type="match status" value="1"/>
</dbReference>
<dbReference type="EMBL" id="BCMH01000005">
    <property type="protein sequence ID" value="GAX03352.1"/>
    <property type="molecule type" value="Genomic_DNA"/>
</dbReference>
<proteinExistence type="predicted"/>
<dbReference type="Proteomes" id="UP000198430">
    <property type="component" value="Unassembled WGS sequence"/>
</dbReference>
<name>A0A1Z5IP49_9LACO</name>